<evidence type="ECO:0000313" key="8">
    <source>
        <dbReference type="Proteomes" id="UP000634522"/>
    </source>
</evidence>
<evidence type="ECO:0000259" key="6">
    <source>
        <dbReference type="PROSITE" id="PS51123"/>
    </source>
</evidence>
<dbReference type="PROSITE" id="PS51123">
    <property type="entry name" value="OMPA_2"/>
    <property type="match status" value="1"/>
</dbReference>
<dbReference type="InterPro" id="IPR050330">
    <property type="entry name" value="Bact_OuterMem_StrucFunc"/>
</dbReference>
<feature type="region of interest" description="Disordered" evidence="5">
    <location>
        <begin position="743"/>
        <end position="765"/>
    </location>
</feature>
<dbReference type="SUPFAM" id="SSF103088">
    <property type="entry name" value="OmpA-like"/>
    <property type="match status" value="1"/>
</dbReference>
<feature type="domain" description="OmpA-like" evidence="6">
    <location>
        <begin position="519"/>
        <end position="641"/>
    </location>
</feature>
<dbReference type="Pfam" id="PF00691">
    <property type="entry name" value="OmpA"/>
    <property type="match status" value="1"/>
</dbReference>
<reference evidence="7 8" key="1">
    <citation type="submission" date="2019-12" db="EMBL/GenBank/DDBJ databases">
        <title>Comparative genomics gives insights into the taxonomy of the Azoarcus-Aromatoleum group and reveals separate origins of nif in the plant-associated Azoarcus and non-plant-associated Aromatoleum sub-groups.</title>
        <authorList>
            <person name="Lafos M."/>
            <person name="Maluk M."/>
            <person name="Batista M."/>
            <person name="Junghare M."/>
            <person name="Carmona M."/>
            <person name="Faoro H."/>
            <person name="Cruz L.M."/>
            <person name="Battistoni F."/>
            <person name="De Souza E."/>
            <person name="Pedrosa F."/>
            <person name="Chen W.-M."/>
            <person name="Poole P.S."/>
            <person name="Dixon R.A."/>
            <person name="James E.K."/>
        </authorList>
    </citation>
    <scope>NUCLEOTIDE SEQUENCE [LARGE SCALE GENOMIC DNA]</scope>
    <source>
        <strain evidence="7 8">T</strain>
    </source>
</reference>
<comment type="caution">
    <text evidence="7">The sequence shown here is derived from an EMBL/GenBank/DDBJ whole genome shotgun (WGS) entry which is preliminary data.</text>
</comment>
<evidence type="ECO:0000256" key="3">
    <source>
        <dbReference type="ARBA" id="ARBA00023237"/>
    </source>
</evidence>
<dbReference type="Pfam" id="PF13699">
    <property type="entry name" value="eCIS_core"/>
    <property type="match status" value="1"/>
</dbReference>
<dbReference type="Gene3D" id="3.30.1330.60">
    <property type="entry name" value="OmpA-like domain"/>
    <property type="match status" value="1"/>
</dbReference>
<protein>
    <submittedName>
        <fullName evidence="7">DUF4157 domain-containing protein</fullName>
    </submittedName>
</protein>
<dbReference type="InterPro" id="IPR036737">
    <property type="entry name" value="OmpA-like_sf"/>
</dbReference>
<sequence length="765" mass="79512">MSSLAAGLRRKSAPERKAPGGAPEAKPAGKPTAAGKAPADPAAGAAPQSPDGATGAGTPQETRPGAPGYLQAKLAVSHPQDPEEREADQVAGEVRRALRTPQDAAAGAPCPTCSGAAPRGSLEPAITPPKKEVLAPKLLRAAAAGDGEKTTAATGEAEKAGTTPGAKPAADAPKTAAGGADALAGKSAPPATEQRVAARQGQGAPLDPELRAKLEAQLGRDLSAVRIHTDAEADAMCVEMHARAFTVGNDVYFSAGSYAPESDAGLELLAHELAHVGQQAEAGGPQSAAPKLQRDFWDDLFGGGGDPADPMAACNKELDKAEKWAKAGPYPAAPKGIVGAAGFGGFDAQYRPDAVEGEGVLDIKQGVAAEFKDTLVQNAGVVAPHPDLSATPEITALAARINAIPVAIVRNALLSLYQWTPAEQAPWLANLKSLIESTWGGKHSFFLNKPRWTWLGAEVKVALDIGRRAKAAGDHMTAEIFKTPPGESLRTFDISHEVGSGSKADPADQTMRLASTTTGPKEYDLLRQSVEFGYNSDVLTGAAIGQLNGFIARFNGAVGNAAHQEVRVEIVGHTSAAGTEQYNLDLSERRANAVRDYLANNGFANTATRVTITPRGESEADQTQPKRATDQRADLIVDGGERMITAAHEWGHAFGVDDEYVTGGTSIGDPVDHDAMTKAMTDANGVHLPGAIKEHNGGIMSFGTEVRPQHYATFHHALTTVTAQSPWSLGLHKPKWQVAMECGTPSPKGDWPTPTPNPPTPGTCL</sequence>
<dbReference type="CDD" id="cd07185">
    <property type="entry name" value="OmpA_C-like"/>
    <property type="match status" value="1"/>
</dbReference>
<dbReference type="Proteomes" id="UP000634522">
    <property type="component" value="Unassembled WGS sequence"/>
</dbReference>
<evidence type="ECO:0000256" key="1">
    <source>
        <dbReference type="ARBA" id="ARBA00004442"/>
    </source>
</evidence>
<evidence type="ECO:0000256" key="2">
    <source>
        <dbReference type="ARBA" id="ARBA00023136"/>
    </source>
</evidence>
<keyword evidence="3" id="KW-0998">Cell outer membrane</keyword>
<organism evidence="7 8">
    <name type="scientific">Aromatoleum toluolicum</name>
    <dbReference type="NCBI Taxonomy" id="90060"/>
    <lineage>
        <taxon>Bacteria</taxon>
        <taxon>Pseudomonadati</taxon>
        <taxon>Pseudomonadota</taxon>
        <taxon>Betaproteobacteria</taxon>
        <taxon>Rhodocyclales</taxon>
        <taxon>Rhodocyclaceae</taxon>
        <taxon>Aromatoleum</taxon>
    </lineage>
</organism>
<evidence type="ECO:0000313" key="7">
    <source>
        <dbReference type="EMBL" id="NMF99727.1"/>
    </source>
</evidence>
<dbReference type="PRINTS" id="PR01021">
    <property type="entry name" value="OMPADOMAIN"/>
</dbReference>
<dbReference type="InterPro" id="IPR006665">
    <property type="entry name" value="OmpA-like"/>
</dbReference>
<accession>A0ABX1NK69</accession>
<dbReference type="RefSeq" id="WP_169142318.1">
    <property type="nucleotide sequence ID" value="NZ_WTVS01000051.1"/>
</dbReference>
<dbReference type="InterPro" id="IPR025295">
    <property type="entry name" value="eCIS_core_dom"/>
</dbReference>
<evidence type="ECO:0000256" key="5">
    <source>
        <dbReference type="SAM" id="MobiDB-lite"/>
    </source>
</evidence>
<feature type="compositionally biased region" description="Low complexity" evidence="5">
    <location>
        <begin position="19"/>
        <end position="53"/>
    </location>
</feature>
<feature type="non-terminal residue" evidence="7">
    <location>
        <position position="765"/>
    </location>
</feature>
<dbReference type="PANTHER" id="PTHR30329:SF21">
    <property type="entry name" value="LIPOPROTEIN YIAD-RELATED"/>
    <property type="match status" value="1"/>
</dbReference>
<feature type="region of interest" description="Disordered" evidence="5">
    <location>
        <begin position="1"/>
        <end position="206"/>
    </location>
</feature>
<feature type="compositionally biased region" description="Low complexity" evidence="5">
    <location>
        <begin position="141"/>
        <end position="185"/>
    </location>
</feature>
<keyword evidence="2 4" id="KW-0472">Membrane</keyword>
<proteinExistence type="predicted"/>
<keyword evidence="8" id="KW-1185">Reference proteome</keyword>
<feature type="compositionally biased region" description="Pro residues" evidence="5">
    <location>
        <begin position="753"/>
        <end position="765"/>
    </location>
</feature>
<dbReference type="InterPro" id="IPR006664">
    <property type="entry name" value="OMP_bac"/>
</dbReference>
<name>A0ABX1NK69_9RHOO</name>
<comment type="subcellular location">
    <subcellularLocation>
        <location evidence="1">Cell outer membrane</location>
    </subcellularLocation>
</comment>
<dbReference type="PANTHER" id="PTHR30329">
    <property type="entry name" value="STATOR ELEMENT OF FLAGELLAR MOTOR COMPLEX"/>
    <property type="match status" value="1"/>
</dbReference>
<evidence type="ECO:0000256" key="4">
    <source>
        <dbReference type="PROSITE-ProRule" id="PRU00473"/>
    </source>
</evidence>
<dbReference type="EMBL" id="WTVS01000051">
    <property type="protein sequence ID" value="NMF99727.1"/>
    <property type="molecule type" value="Genomic_DNA"/>
</dbReference>
<gene>
    <name evidence="7" type="ORF">GPA27_20315</name>
</gene>